<evidence type="ECO:0000256" key="1">
    <source>
        <dbReference type="ARBA" id="ARBA00004606"/>
    </source>
</evidence>
<evidence type="ECO:0000256" key="13">
    <source>
        <dbReference type="SAM" id="Phobius"/>
    </source>
</evidence>
<feature type="transmembrane region" description="Helical" evidence="13">
    <location>
        <begin position="35"/>
        <end position="51"/>
    </location>
</feature>
<evidence type="ECO:0000256" key="7">
    <source>
        <dbReference type="ARBA" id="ARBA00022989"/>
    </source>
</evidence>
<evidence type="ECO:0000313" key="15">
    <source>
        <dbReference type="Proteomes" id="UP000677054"/>
    </source>
</evidence>
<evidence type="ECO:0000256" key="4">
    <source>
        <dbReference type="ARBA" id="ARBA00022679"/>
    </source>
</evidence>
<comment type="function">
    <text evidence="10">Glycosyltransferase which elongates the O-linked glucose attached to EGF-like repeats in the extracellular domain of Notch proteins by catalyzing the addition of xylose.</text>
</comment>
<evidence type="ECO:0000256" key="6">
    <source>
        <dbReference type="ARBA" id="ARBA00022968"/>
    </source>
</evidence>
<evidence type="ECO:0000256" key="9">
    <source>
        <dbReference type="ARBA" id="ARBA00023180"/>
    </source>
</evidence>
<comment type="similarity">
    <text evidence="2">Belongs to the glycosyltransferase 8 family.</text>
</comment>
<dbReference type="PANTHER" id="PTHR46012:SF2">
    <property type="entry name" value="IP22168P"/>
    <property type="match status" value="1"/>
</dbReference>
<dbReference type="GO" id="GO:0016266">
    <property type="term" value="P:protein O-linked glycosylation via N-acetyl-galactosamine"/>
    <property type="evidence" value="ECO:0007669"/>
    <property type="project" value="TreeGrafter"/>
</dbReference>
<evidence type="ECO:0000256" key="5">
    <source>
        <dbReference type="ARBA" id="ARBA00022692"/>
    </source>
</evidence>
<dbReference type="Gene3D" id="3.90.550.10">
    <property type="entry name" value="Spore Coat Polysaccharide Biosynthesis Protein SpsA, Chain A"/>
    <property type="match status" value="1"/>
</dbReference>
<organism evidence="14">
    <name type="scientific">Darwinula stevensoni</name>
    <dbReference type="NCBI Taxonomy" id="69355"/>
    <lineage>
        <taxon>Eukaryota</taxon>
        <taxon>Metazoa</taxon>
        <taxon>Ecdysozoa</taxon>
        <taxon>Arthropoda</taxon>
        <taxon>Crustacea</taxon>
        <taxon>Oligostraca</taxon>
        <taxon>Ostracoda</taxon>
        <taxon>Podocopa</taxon>
        <taxon>Podocopida</taxon>
        <taxon>Darwinulocopina</taxon>
        <taxon>Darwinuloidea</taxon>
        <taxon>Darwinulidae</taxon>
        <taxon>Darwinula</taxon>
    </lineage>
</organism>
<dbReference type="PANTHER" id="PTHR46012">
    <property type="entry name" value="IP22168P"/>
    <property type="match status" value="1"/>
</dbReference>
<sequence length="394" mass="45599">MISKAKTSHSLESFFRDIFKPDSNVPHRALRWKKYLVVPTIIAFMYLVYAFNQEERILIPSYWVHPKNLAETGKDDRPVVATAACGVQATEEVLLSLRSLILLSHVPFRFVVVADEPTTKLFQQVQRTLPSHVQLEIVGIYKRIPWKYRPWHNAFHEPCHWQRLFLPYILPHDRFVVYVDADVLFFVGVEDVWQAFSRLGPNHLFGFTMEHEENSTSSIYESGFHSGVPYYGKSGLQGGVFSMDLAKLRPMGWEDEVQKILEEHGRLGWMDQDVLNIFGHHHPDTIKVLPCRWNFRQVHCIYEDNRCLPAQEEGIALLHGSGNAFHNWRYPGIRTAADVFREWDFRADPSGLADEMERRIAMLDGNASCDPLRLRFFSKAIRNQMPQAFVASGD</sequence>
<evidence type="ECO:0000256" key="10">
    <source>
        <dbReference type="ARBA" id="ARBA00037301"/>
    </source>
</evidence>
<reference evidence="14" key="1">
    <citation type="submission" date="2020-11" db="EMBL/GenBank/DDBJ databases">
        <authorList>
            <person name="Tran Van P."/>
        </authorList>
    </citation>
    <scope>NUCLEOTIDE SEQUENCE</scope>
</reference>
<keyword evidence="5 13" id="KW-0812">Transmembrane</keyword>
<dbReference type="EC" id="2.4.2.42" evidence="11"/>
<accession>A0A7R8XBU3</accession>
<keyword evidence="4" id="KW-0808">Transferase</keyword>
<evidence type="ECO:0000313" key="14">
    <source>
        <dbReference type="EMBL" id="CAD7247663.1"/>
    </source>
</evidence>
<keyword evidence="7 13" id="KW-1133">Transmembrane helix</keyword>
<dbReference type="InterPro" id="IPR002495">
    <property type="entry name" value="Glyco_trans_8"/>
</dbReference>
<dbReference type="GO" id="GO:0140563">
    <property type="term" value="F:UDP-D-xylose:beta-D-glucoside alpha-1,3-D-xylosyltransferase activity"/>
    <property type="evidence" value="ECO:0007669"/>
    <property type="project" value="UniProtKB-EC"/>
</dbReference>
<protein>
    <recommendedName>
        <fullName evidence="11">UDP-D-xylose:beta-D-glucoside alpha-1,3-D-xylosyltransferase</fullName>
        <ecNumber evidence="11">2.4.2.42</ecNumber>
    </recommendedName>
</protein>
<dbReference type="InterPro" id="IPR051993">
    <property type="entry name" value="Glycosyltransferase_8"/>
</dbReference>
<evidence type="ECO:0000256" key="11">
    <source>
        <dbReference type="ARBA" id="ARBA00038854"/>
    </source>
</evidence>
<proteinExistence type="inferred from homology"/>
<keyword evidence="15" id="KW-1185">Reference proteome</keyword>
<name>A0A7R8XBU3_9CRUS</name>
<keyword evidence="8 13" id="KW-0472">Membrane</keyword>
<dbReference type="Proteomes" id="UP000677054">
    <property type="component" value="Unassembled WGS sequence"/>
</dbReference>
<dbReference type="AlphaFoldDB" id="A0A7R8XBU3"/>
<keyword evidence="3" id="KW-0328">Glycosyltransferase</keyword>
<keyword evidence="6" id="KW-0735">Signal-anchor</keyword>
<comment type="subcellular location">
    <subcellularLocation>
        <location evidence="1">Membrane</location>
        <topology evidence="1">Single-pass type II membrane protein</topology>
    </subcellularLocation>
</comment>
<dbReference type="InterPro" id="IPR029044">
    <property type="entry name" value="Nucleotide-diphossugar_trans"/>
</dbReference>
<evidence type="ECO:0000256" key="3">
    <source>
        <dbReference type="ARBA" id="ARBA00022676"/>
    </source>
</evidence>
<evidence type="ECO:0000256" key="12">
    <source>
        <dbReference type="ARBA" id="ARBA00049181"/>
    </source>
</evidence>
<evidence type="ECO:0000256" key="2">
    <source>
        <dbReference type="ARBA" id="ARBA00006351"/>
    </source>
</evidence>
<dbReference type="EMBL" id="CAJPEV010001531">
    <property type="protein sequence ID" value="CAG0893166.1"/>
    <property type="molecule type" value="Genomic_DNA"/>
</dbReference>
<gene>
    <name evidence="14" type="ORF">DSTB1V02_LOCUS7488</name>
</gene>
<dbReference type="Pfam" id="PF01501">
    <property type="entry name" value="Glyco_transf_8"/>
    <property type="match status" value="1"/>
</dbReference>
<keyword evidence="9" id="KW-0325">Glycoprotein</keyword>
<evidence type="ECO:0000256" key="8">
    <source>
        <dbReference type="ARBA" id="ARBA00023136"/>
    </source>
</evidence>
<dbReference type="EMBL" id="LR901048">
    <property type="protein sequence ID" value="CAD7247663.1"/>
    <property type="molecule type" value="Genomic_DNA"/>
</dbReference>
<dbReference type="OrthoDB" id="6238971at2759"/>
<comment type="catalytic activity">
    <reaction evidence="12">
        <text>3-O-(beta-D-glucosyl)-L-seryl-[EGF-like domain protein] + UDP-alpha-D-xylose = 3-O-[alpha-D-xylosyl-(1-&gt;3)-beta-D-glucosyl]-L-seryl-[EGF-like domain protein] + UDP + H(+)</text>
        <dbReference type="Rhea" id="RHEA:56064"/>
        <dbReference type="Rhea" id="RHEA-COMP:14610"/>
        <dbReference type="Rhea" id="RHEA-COMP:14611"/>
        <dbReference type="ChEBI" id="CHEBI:15378"/>
        <dbReference type="ChEBI" id="CHEBI:57632"/>
        <dbReference type="ChEBI" id="CHEBI:58223"/>
        <dbReference type="ChEBI" id="CHEBI:140575"/>
        <dbReference type="ChEBI" id="CHEBI:140576"/>
        <dbReference type="EC" id="2.4.2.42"/>
    </reaction>
</comment>
<dbReference type="SUPFAM" id="SSF53448">
    <property type="entry name" value="Nucleotide-diphospho-sugar transferases"/>
    <property type="match status" value="1"/>
</dbReference>
<dbReference type="GO" id="GO:0016020">
    <property type="term" value="C:membrane"/>
    <property type="evidence" value="ECO:0007669"/>
    <property type="project" value="UniProtKB-SubCell"/>
</dbReference>